<dbReference type="HAMAP" id="MF_01877">
    <property type="entry name" value="16SrRNA_methyltr_I"/>
    <property type="match status" value="1"/>
</dbReference>
<dbReference type="GO" id="GO:0005737">
    <property type="term" value="C:cytoplasm"/>
    <property type="evidence" value="ECO:0007669"/>
    <property type="project" value="UniProtKB-SubCell"/>
</dbReference>
<dbReference type="SUPFAM" id="SSF53790">
    <property type="entry name" value="Tetrapyrrole methylase"/>
    <property type="match status" value="1"/>
</dbReference>
<comment type="subcellular location">
    <subcellularLocation>
        <location evidence="6">Cytoplasm</location>
    </subcellularLocation>
</comment>
<evidence type="ECO:0000259" key="8">
    <source>
        <dbReference type="Pfam" id="PF23016"/>
    </source>
</evidence>
<dbReference type="InterPro" id="IPR053910">
    <property type="entry name" value="RsmI_HTH"/>
</dbReference>
<evidence type="ECO:0000256" key="2">
    <source>
        <dbReference type="ARBA" id="ARBA00022552"/>
    </source>
</evidence>
<dbReference type="InterPro" id="IPR014777">
    <property type="entry name" value="4pyrrole_Mease_sub1"/>
</dbReference>
<dbReference type="FunFam" id="3.40.1010.10:FF:000007">
    <property type="entry name" value="Ribosomal RNA small subunit methyltransferase I"/>
    <property type="match status" value="1"/>
</dbReference>
<sequence length="309" mass="32698">MLWRVGRARVDRVGGDVDARGRGANVSAEPSSGGRLVLAATPMGDIGDASRRLRDALATADVVAAEDTRRTKSLAKALEVEISGRVVSFYDHVETARIPMLLEEIRSGRTVLLVTDAGMPSVSDPGYRMVAACVEADLPITCLPGPSAVTTALALSGLPVERFCFDGFAPRKSGQRKEWLRTLTSEPRAVAFFEAPHRLADCLADAVEVLGADRRAAVCRELTKTYEQVVRGSLGELAAWAVDGARGEITVVLEGAQPVSAEPADLVGQVEALIESGLRLKDACAEVSAATGASRRELYDAVLAARSAD</sequence>
<comment type="catalytic activity">
    <reaction evidence="6">
        <text>cytidine(1402) in 16S rRNA + S-adenosyl-L-methionine = 2'-O-methylcytidine(1402) in 16S rRNA + S-adenosyl-L-homocysteine + H(+)</text>
        <dbReference type="Rhea" id="RHEA:42924"/>
        <dbReference type="Rhea" id="RHEA-COMP:10285"/>
        <dbReference type="Rhea" id="RHEA-COMP:10286"/>
        <dbReference type="ChEBI" id="CHEBI:15378"/>
        <dbReference type="ChEBI" id="CHEBI:57856"/>
        <dbReference type="ChEBI" id="CHEBI:59789"/>
        <dbReference type="ChEBI" id="CHEBI:74495"/>
        <dbReference type="ChEBI" id="CHEBI:82748"/>
        <dbReference type="EC" id="2.1.1.198"/>
    </reaction>
</comment>
<keyword evidence="5 6" id="KW-0949">S-adenosyl-L-methionine</keyword>
<evidence type="ECO:0000256" key="4">
    <source>
        <dbReference type="ARBA" id="ARBA00022679"/>
    </source>
</evidence>
<keyword evidence="3 6" id="KW-0489">Methyltransferase</keyword>
<comment type="function">
    <text evidence="6">Catalyzes the 2'-O-methylation of the ribose of cytidine 1402 (C1402) in 16S rRNA.</text>
</comment>
<dbReference type="PANTHER" id="PTHR46111:SF1">
    <property type="entry name" value="RIBOSOMAL RNA SMALL SUBUNIT METHYLTRANSFERASE I"/>
    <property type="match status" value="1"/>
</dbReference>
<name>A0A7K1V8M7_9NOCA</name>
<keyword evidence="10" id="KW-1185">Reference proteome</keyword>
<dbReference type="EC" id="2.1.1.198" evidence="6"/>
<proteinExistence type="inferred from homology"/>
<dbReference type="FunFam" id="3.30.950.10:FF:000002">
    <property type="entry name" value="Ribosomal RNA small subunit methyltransferase I"/>
    <property type="match status" value="1"/>
</dbReference>
<evidence type="ECO:0000256" key="3">
    <source>
        <dbReference type="ARBA" id="ARBA00022603"/>
    </source>
</evidence>
<evidence type="ECO:0000256" key="1">
    <source>
        <dbReference type="ARBA" id="ARBA00022490"/>
    </source>
</evidence>
<dbReference type="Pfam" id="PF23016">
    <property type="entry name" value="RsmI_C"/>
    <property type="match status" value="1"/>
</dbReference>
<accession>A0A7K1V8M7</accession>
<dbReference type="GO" id="GO:0070677">
    <property type="term" value="F:rRNA (cytosine-2'-O-)-methyltransferase activity"/>
    <property type="evidence" value="ECO:0007669"/>
    <property type="project" value="UniProtKB-UniRule"/>
</dbReference>
<dbReference type="NCBIfam" id="TIGR00096">
    <property type="entry name" value="16S rRNA (cytidine(1402)-2'-O)-methyltransferase"/>
    <property type="match status" value="1"/>
</dbReference>
<keyword evidence="1 6" id="KW-0963">Cytoplasm</keyword>
<dbReference type="Gene3D" id="3.30.950.10">
    <property type="entry name" value="Methyltransferase, Cobalt-precorrin-4 Transmethylase, Domain 2"/>
    <property type="match status" value="1"/>
</dbReference>
<evidence type="ECO:0000313" key="9">
    <source>
        <dbReference type="EMBL" id="MVU83014.1"/>
    </source>
</evidence>
<keyword evidence="4 6" id="KW-0808">Transferase</keyword>
<evidence type="ECO:0000256" key="5">
    <source>
        <dbReference type="ARBA" id="ARBA00022691"/>
    </source>
</evidence>
<dbReference type="Gene3D" id="3.40.1010.10">
    <property type="entry name" value="Cobalt-precorrin-4 Transmethylase, Domain 1"/>
    <property type="match status" value="1"/>
</dbReference>
<evidence type="ECO:0000259" key="7">
    <source>
        <dbReference type="Pfam" id="PF00590"/>
    </source>
</evidence>
<dbReference type="PANTHER" id="PTHR46111">
    <property type="entry name" value="RIBOSOMAL RNA SMALL SUBUNIT METHYLTRANSFERASE I"/>
    <property type="match status" value="1"/>
</dbReference>
<evidence type="ECO:0000313" key="10">
    <source>
        <dbReference type="Proteomes" id="UP000466794"/>
    </source>
</evidence>
<organism evidence="9 10">
    <name type="scientific">Nocardia terrae</name>
    <dbReference type="NCBI Taxonomy" id="2675851"/>
    <lineage>
        <taxon>Bacteria</taxon>
        <taxon>Bacillati</taxon>
        <taxon>Actinomycetota</taxon>
        <taxon>Actinomycetes</taxon>
        <taxon>Mycobacteriales</taxon>
        <taxon>Nocardiaceae</taxon>
        <taxon>Nocardia</taxon>
    </lineage>
</organism>
<dbReference type="Pfam" id="PF00590">
    <property type="entry name" value="TP_methylase"/>
    <property type="match status" value="1"/>
</dbReference>
<comment type="similarity">
    <text evidence="6">Belongs to the methyltransferase superfamily. RsmI family.</text>
</comment>
<evidence type="ECO:0000256" key="6">
    <source>
        <dbReference type="HAMAP-Rule" id="MF_01877"/>
    </source>
</evidence>
<keyword evidence="2 6" id="KW-0698">rRNA processing</keyword>
<gene>
    <name evidence="6 9" type="primary">rsmI</name>
    <name evidence="9" type="ORF">GPX89_37980</name>
</gene>
<dbReference type="PIRSF" id="PIRSF005917">
    <property type="entry name" value="MTase_YraL"/>
    <property type="match status" value="1"/>
</dbReference>
<dbReference type="InterPro" id="IPR014776">
    <property type="entry name" value="4pyrrole_Mease_sub2"/>
</dbReference>
<protein>
    <recommendedName>
        <fullName evidence="6">Ribosomal RNA small subunit methyltransferase I</fullName>
        <ecNumber evidence="6">2.1.1.198</ecNumber>
    </recommendedName>
    <alternativeName>
        <fullName evidence="6">16S rRNA 2'-O-ribose C1402 methyltransferase</fullName>
    </alternativeName>
    <alternativeName>
        <fullName evidence="6">rRNA (cytidine-2'-O-)-methyltransferase RsmI</fullName>
    </alternativeName>
</protein>
<reference evidence="9 10" key="1">
    <citation type="submission" date="2019-12" db="EMBL/GenBank/DDBJ databases">
        <title>Nocardia sp. nov. ET3-3 isolated from soil.</title>
        <authorList>
            <person name="Kanchanasin P."/>
            <person name="Tanasupawat S."/>
            <person name="Yuki M."/>
            <person name="Kudo T."/>
        </authorList>
    </citation>
    <scope>NUCLEOTIDE SEQUENCE [LARGE SCALE GENOMIC DNA]</scope>
    <source>
        <strain evidence="9 10">ET3-3</strain>
    </source>
</reference>
<dbReference type="Proteomes" id="UP000466794">
    <property type="component" value="Unassembled WGS sequence"/>
</dbReference>
<dbReference type="AlphaFoldDB" id="A0A7K1V8M7"/>
<dbReference type="InterPro" id="IPR008189">
    <property type="entry name" value="rRNA_ssu_MeTfrase_I"/>
</dbReference>
<dbReference type="InterPro" id="IPR035996">
    <property type="entry name" value="4pyrrol_Methylase_sf"/>
</dbReference>
<feature type="domain" description="Tetrapyrrole methylase" evidence="7">
    <location>
        <begin position="35"/>
        <end position="238"/>
    </location>
</feature>
<dbReference type="EMBL" id="WRPP01000011">
    <property type="protein sequence ID" value="MVU83014.1"/>
    <property type="molecule type" value="Genomic_DNA"/>
</dbReference>
<comment type="caution">
    <text evidence="9">The sequence shown here is derived from an EMBL/GenBank/DDBJ whole genome shotgun (WGS) entry which is preliminary data.</text>
</comment>
<dbReference type="InterPro" id="IPR000878">
    <property type="entry name" value="4pyrrol_Mease"/>
</dbReference>
<feature type="domain" description="RsmI HTH" evidence="8">
    <location>
        <begin position="263"/>
        <end position="305"/>
    </location>
</feature>
<dbReference type="CDD" id="cd11648">
    <property type="entry name" value="RsmI"/>
    <property type="match status" value="1"/>
</dbReference>